<evidence type="ECO:0000259" key="6">
    <source>
        <dbReference type="PROSITE" id="PS51762"/>
    </source>
</evidence>
<gene>
    <name evidence="7" type="ORF">CSSPTR1EN2_LOCUS5891</name>
</gene>
<comment type="similarity">
    <text evidence="5">Belongs to the glycosyl hydrolase 16 family.</text>
</comment>
<evidence type="ECO:0000256" key="2">
    <source>
        <dbReference type="ARBA" id="ARBA00022801"/>
    </source>
</evidence>
<keyword evidence="3" id="KW-1015">Disulfide bond</keyword>
<keyword evidence="5" id="KW-0961">Cell wall biogenesis/degradation</keyword>
<keyword evidence="8" id="KW-1185">Reference proteome</keyword>
<accession>A0ABP0TNX3</accession>
<keyword evidence="5" id="KW-0964">Secreted</keyword>
<evidence type="ECO:0000256" key="1">
    <source>
        <dbReference type="ARBA" id="ARBA00022679"/>
    </source>
</evidence>
<dbReference type="Pfam" id="PF06955">
    <property type="entry name" value="XET_C"/>
    <property type="match status" value="1"/>
</dbReference>
<dbReference type="EC" id="2.4.1.207" evidence="5"/>
<keyword evidence="5" id="KW-0134">Cell wall</keyword>
<comment type="PTM">
    <text evidence="5">Contains at least one intrachain disulfide bond essential for its enzymatic activity.</text>
</comment>
<dbReference type="CDD" id="cd02176">
    <property type="entry name" value="GH16_XET"/>
    <property type="match status" value="1"/>
</dbReference>
<evidence type="ECO:0000313" key="8">
    <source>
        <dbReference type="Proteomes" id="UP001497512"/>
    </source>
</evidence>
<dbReference type="InterPro" id="IPR000757">
    <property type="entry name" value="Beta-glucanase-like"/>
</dbReference>
<comment type="subcellular location">
    <subcellularLocation>
        <location evidence="5">Secreted</location>
        <location evidence="5">Cell wall</location>
    </subcellularLocation>
    <subcellularLocation>
        <location evidence="5">Secreted</location>
        <location evidence="5">Extracellular space</location>
        <location evidence="5">Apoplast</location>
    </subcellularLocation>
</comment>
<keyword evidence="2 5" id="KW-0378">Hydrolase</keyword>
<evidence type="ECO:0000256" key="5">
    <source>
        <dbReference type="RuleBase" id="RU361120"/>
    </source>
</evidence>
<dbReference type="InterPro" id="IPR016455">
    <property type="entry name" value="XTH"/>
</dbReference>
<reference evidence="7" key="1">
    <citation type="submission" date="2024-02" db="EMBL/GenBank/DDBJ databases">
        <authorList>
            <consortium name="ELIXIR-Norway"/>
            <consortium name="Elixir Norway"/>
        </authorList>
    </citation>
    <scope>NUCLEOTIDE SEQUENCE</scope>
</reference>
<protein>
    <recommendedName>
        <fullName evidence="5">Xyloglucan endotransglucosylase/hydrolase</fullName>
        <ecNumber evidence="5">2.4.1.207</ecNumber>
    </recommendedName>
</protein>
<keyword evidence="1 5" id="KW-0808">Transferase</keyword>
<keyword evidence="5" id="KW-0052">Apoplast</keyword>
<dbReference type="InterPro" id="IPR013320">
    <property type="entry name" value="ConA-like_dom_sf"/>
</dbReference>
<evidence type="ECO:0000313" key="7">
    <source>
        <dbReference type="EMBL" id="CAK9201406.1"/>
    </source>
</evidence>
<dbReference type="PANTHER" id="PTHR31062">
    <property type="entry name" value="XYLOGLUCAN ENDOTRANSGLUCOSYLASE/HYDROLASE PROTEIN 8-RELATED"/>
    <property type="match status" value="1"/>
</dbReference>
<feature type="chain" id="PRO_5044996690" description="Xyloglucan endotransglucosylase/hydrolase" evidence="5">
    <location>
        <begin position="31"/>
        <end position="303"/>
    </location>
</feature>
<comment type="function">
    <text evidence="5">Catalyzes xyloglucan endohydrolysis (XEH) and/or endotransglycosylation (XET). Cleaves and religates xyloglucan polymers, an essential constituent of the primary cell wall, and thereby participates in cell wall construction of growing tissues.</text>
</comment>
<organism evidence="7 8">
    <name type="scientific">Sphagnum troendelagicum</name>
    <dbReference type="NCBI Taxonomy" id="128251"/>
    <lineage>
        <taxon>Eukaryota</taxon>
        <taxon>Viridiplantae</taxon>
        <taxon>Streptophyta</taxon>
        <taxon>Embryophyta</taxon>
        <taxon>Bryophyta</taxon>
        <taxon>Sphagnophytina</taxon>
        <taxon>Sphagnopsida</taxon>
        <taxon>Sphagnales</taxon>
        <taxon>Sphagnaceae</taxon>
        <taxon>Sphagnum</taxon>
    </lineage>
</organism>
<keyword evidence="4 5" id="KW-0326">Glycosidase</keyword>
<dbReference type="Proteomes" id="UP001497512">
    <property type="component" value="Chromosome 13"/>
</dbReference>
<dbReference type="PROSITE" id="PS51762">
    <property type="entry name" value="GH16_2"/>
    <property type="match status" value="1"/>
</dbReference>
<proteinExistence type="inferred from homology"/>
<dbReference type="Pfam" id="PF00722">
    <property type="entry name" value="Glyco_hydro_16"/>
    <property type="match status" value="1"/>
</dbReference>
<sequence>MNWNQWFGLTKVCIVFVVLLLATLAHCAGAQNSNVAVSFQQNYLATTDANHTRVLNGGLVELVLDQYSAAAFGSKTSYLFGRIGMGIKLVPGYSAGTVTAYYLSSPGATHDEMDFEFLGNVTGQPYGLQTNVYANGVGGREQRINLWFDPTVEFHYYSVLWNSNITVFLVDDTPIRTFRNNEALGVPYMDDQGVGIYASLWDGSNWATDDGWVKLNWTYAPFIASFEDFGVDGCEVVNGDTQACVTQQGMWWNLPQYQTLNANQIQALHKVQSDYLIYDYCTDTTRYPTTPIECALNWYELDL</sequence>
<feature type="domain" description="GH16" evidence="6">
    <location>
        <begin position="25"/>
        <end position="226"/>
    </location>
</feature>
<dbReference type="InterPro" id="IPR044791">
    <property type="entry name" value="Beta-glucanase/XTH"/>
</dbReference>
<dbReference type="EMBL" id="OZ019905">
    <property type="protein sequence ID" value="CAK9201406.1"/>
    <property type="molecule type" value="Genomic_DNA"/>
</dbReference>
<dbReference type="PIRSF" id="PIRSF005604">
    <property type="entry name" value="XET"/>
    <property type="match status" value="1"/>
</dbReference>
<feature type="signal peptide" evidence="5">
    <location>
        <begin position="1"/>
        <end position="30"/>
    </location>
</feature>
<evidence type="ECO:0000256" key="4">
    <source>
        <dbReference type="ARBA" id="ARBA00023295"/>
    </source>
</evidence>
<dbReference type="Gene3D" id="2.60.120.200">
    <property type="match status" value="1"/>
</dbReference>
<name>A0ABP0TNX3_9BRYO</name>
<dbReference type="InterPro" id="IPR010713">
    <property type="entry name" value="XET_C"/>
</dbReference>
<evidence type="ECO:0000256" key="3">
    <source>
        <dbReference type="ARBA" id="ARBA00023157"/>
    </source>
</evidence>
<dbReference type="SUPFAM" id="SSF49899">
    <property type="entry name" value="Concanavalin A-like lectins/glucanases"/>
    <property type="match status" value="1"/>
</dbReference>
<keyword evidence="5" id="KW-0732">Signal</keyword>